<keyword evidence="2" id="KW-0732">Signal</keyword>
<dbReference type="InterPro" id="IPR005064">
    <property type="entry name" value="BUG"/>
</dbReference>
<evidence type="ECO:0000256" key="1">
    <source>
        <dbReference type="ARBA" id="ARBA00006987"/>
    </source>
</evidence>
<dbReference type="InterPro" id="IPR042100">
    <property type="entry name" value="Bug_dom1"/>
</dbReference>
<dbReference type="PANTHER" id="PTHR42928">
    <property type="entry name" value="TRICARBOXYLATE-BINDING PROTEIN"/>
    <property type="match status" value="1"/>
</dbReference>
<protein>
    <submittedName>
        <fullName evidence="3">WG repeat-containing protein</fullName>
    </submittedName>
</protein>
<dbReference type="InterPro" id="IPR032774">
    <property type="entry name" value="WG_beta_rep"/>
</dbReference>
<dbReference type="EMBL" id="JAJNCT010000005">
    <property type="protein sequence ID" value="MCD2164629.1"/>
    <property type="molecule type" value="Genomic_DNA"/>
</dbReference>
<keyword evidence="4" id="KW-1185">Reference proteome</keyword>
<feature type="signal peptide" evidence="2">
    <location>
        <begin position="1"/>
        <end position="25"/>
    </location>
</feature>
<gene>
    <name evidence="3" type="ORF">LPW39_05710</name>
</gene>
<proteinExistence type="inferred from homology"/>
<evidence type="ECO:0000313" key="4">
    <source>
        <dbReference type="Proteomes" id="UP001199260"/>
    </source>
</evidence>
<dbReference type="RefSeq" id="WP_230772059.1">
    <property type="nucleotide sequence ID" value="NZ_JAJNCT010000005.1"/>
</dbReference>
<dbReference type="Proteomes" id="UP001199260">
    <property type="component" value="Unassembled WGS sequence"/>
</dbReference>
<organism evidence="3 4">
    <name type="scientific">Comamonas koreensis</name>
    <dbReference type="NCBI Taxonomy" id="160825"/>
    <lineage>
        <taxon>Bacteria</taxon>
        <taxon>Pseudomonadati</taxon>
        <taxon>Pseudomonadota</taxon>
        <taxon>Betaproteobacteria</taxon>
        <taxon>Burkholderiales</taxon>
        <taxon>Comamonadaceae</taxon>
        <taxon>Comamonas</taxon>
    </lineage>
</organism>
<comment type="caution">
    <text evidence="3">The sequence shown here is derived from an EMBL/GenBank/DDBJ whole genome shotgun (WGS) entry which is preliminary data.</text>
</comment>
<dbReference type="Gene3D" id="3.40.190.150">
    <property type="entry name" value="Bordetella uptake gene, domain 1"/>
    <property type="match status" value="1"/>
</dbReference>
<evidence type="ECO:0000256" key="2">
    <source>
        <dbReference type="SAM" id="SignalP"/>
    </source>
</evidence>
<dbReference type="Pfam" id="PF14903">
    <property type="entry name" value="WG_beta_rep"/>
    <property type="match status" value="1"/>
</dbReference>
<feature type="chain" id="PRO_5043655330" evidence="2">
    <location>
        <begin position="26"/>
        <end position="717"/>
    </location>
</feature>
<dbReference type="Gene3D" id="3.40.190.10">
    <property type="entry name" value="Periplasmic binding protein-like II"/>
    <property type="match status" value="1"/>
</dbReference>
<reference evidence="3 4" key="1">
    <citation type="submission" date="2021-11" db="EMBL/GenBank/DDBJ databases">
        <title>Genome sequence.</title>
        <authorList>
            <person name="Sun Q."/>
        </authorList>
    </citation>
    <scope>NUCLEOTIDE SEQUENCE [LARGE SCALE GENOMIC DNA]</scope>
    <source>
        <strain evidence="3 4">KCTC 12005</strain>
    </source>
</reference>
<comment type="similarity">
    <text evidence="1">Belongs to the UPF0065 (bug) family.</text>
</comment>
<dbReference type="PANTHER" id="PTHR42928:SF5">
    <property type="entry name" value="BLR1237 PROTEIN"/>
    <property type="match status" value="1"/>
</dbReference>
<evidence type="ECO:0000313" key="3">
    <source>
        <dbReference type="EMBL" id="MCD2164629.1"/>
    </source>
</evidence>
<sequence>MKALQLLRAWLGLLACSLGVASAQAARPAYQDLYAHPERAMPMQPHWQLQPVSSSAPPWAEIFMFQIGADPRHMDRLRWLSLNPDPNTGLAPALFDALEGHTLFLAPSARSFCDGRWQVVRVDSHNNSKVNNVLQPATKVWLVQHKPNGRREATTAYGHLDAQGHWAVPPVTCDGGTTNGVYSPDAVAYLVPGDAQPLPSALRLDLVYAQPGLRDAGGRWLAPVPPRDITTAQWMDYKKQIVTPGSLGAGLIDPLGRMVIPFTFGHLPDATAQRRIQLCSNAGLRLQRDAGTPRVCRWQRLQRRQGGEALRPVQDAATGRWGYQNAKGQWVIAPQFHEARRFRHGYAVVSALFAEDWRPPGWQDEWPMVRQYWRMGRYWVAEALVRNPSTAGQWAIRYGLMNDAGQWLAPQAQLPLQITVPSPAGGRNAYFAQILATQLPALLGRQVEVRHLPDASVADYERLAADGGDRQLLFTAMTLPRGGIPGLHQGPPIDTALRSLLPVTVFASQPWVLAMDSTQSDALGIASTDALLAYARAHPGQLRVGNGEDGWIGQLALAELLARSGVDMERVVFPGIYPDSDVLTQAHAVELVLAPVNGVATAVRRGQLRVLGTTADPAYPQSLDGVTWPTLGSSASLAGLAVYDHFILWAAANSDPATNRELQQAVAQLLAKPEVQQQLQGIQALAGGGSPESLLALEAQMREQWLRCCGKHLRSVK</sequence>
<name>A0AAW4XUJ6_9BURK</name>
<accession>A0AAW4XUJ6</accession>
<dbReference type="AlphaFoldDB" id="A0AAW4XUJ6"/>